<dbReference type="STRING" id="745531.A0A0C3SBK3"/>
<feature type="transmembrane region" description="Helical" evidence="10">
    <location>
        <begin position="147"/>
        <end position="167"/>
    </location>
</feature>
<evidence type="ECO:0000313" key="12">
    <source>
        <dbReference type="EMBL" id="KIP10102.1"/>
    </source>
</evidence>
<reference evidence="12 13" key="1">
    <citation type="journal article" date="2014" name="PLoS Genet.">
        <title>Analysis of the Phlebiopsis gigantea genome, transcriptome and secretome provides insight into its pioneer colonization strategies of wood.</title>
        <authorList>
            <person name="Hori C."/>
            <person name="Ishida T."/>
            <person name="Igarashi K."/>
            <person name="Samejima M."/>
            <person name="Suzuki H."/>
            <person name="Master E."/>
            <person name="Ferreira P."/>
            <person name="Ruiz-Duenas F.J."/>
            <person name="Held B."/>
            <person name="Canessa P."/>
            <person name="Larrondo L.F."/>
            <person name="Schmoll M."/>
            <person name="Druzhinina I.S."/>
            <person name="Kubicek C.P."/>
            <person name="Gaskell J.A."/>
            <person name="Kersten P."/>
            <person name="St John F."/>
            <person name="Glasner J."/>
            <person name="Sabat G."/>
            <person name="Splinter BonDurant S."/>
            <person name="Syed K."/>
            <person name="Yadav J."/>
            <person name="Mgbeahuruike A.C."/>
            <person name="Kovalchuk A."/>
            <person name="Asiegbu F.O."/>
            <person name="Lackner G."/>
            <person name="Hoffmeister D."/>
            <person name="Rencoret J."/>
            <person name="Gutierrez A."/>
            <person name="Sun H."/>
            <person name="Lindquist E."/>
            <person name="Barry K."/>
            <person name="Riley R."/>
            <person name="Grigoriev I.V."/>
            <person name="Henrissat B."/>
            <person name="Kues U."/>
            <person name="Berka R.M."/>
            <person name="Martinez A.T."/>
            <person name="Covert S.F."/>
            <person name="Blanchette R.A."/>
            <person name="Cullen D."/>
        </authorList>
    </citation>
    <scope>NUCLEOTIDE SEQUENCE [LARGE SCALE GENOMIC DNA]</scope>
    <source>
        <strain evidence="12 13">11061_1 CR5-6</strain>
    </source>
</reference>
<dbReference type="HOGENOM" id="CLU_008721_4_2_1"/>
<feature type="transmembrane region" description="Helical" evidence="10">
    <location>
        <begin position="21"/>
        <end position="42"/>
    </location>
</feature>
<keyword evidence="9 10" id="KW-0472">Membrane</keyword>
<evidence type="ECO:0000256" key="9">
    <source>
        <dbReference type="ARBA" id="ARBA00023136"/>
    </source>
</evidence>
<dbReference type="InterPro" id="IPR004837">
    <property type="entry name" value="NaCa_Exmemb"/>
</dbReference>
<evidence type="ECO:0000256" key="10">
    <source>
        <dbReference type="RuleBase" id="RU365028"/>
    </source>
</evidence>
<keyword evidence="10" id="KW-0050">Antiport</keyword>
<keyword evidence="13" id="KW-1185">Reference proteome</keyword>
<evidence type="ECO:0000256" key="5">
    <source>
        <dbReference type="ARBA" id="ARBA00022692"/>
    </source>
</evidence>
<comment type="subcellular location">
    <subcellularLocation>
        <location evidence="1">Endomembrane system</location>
        <topology evidence="1">Multi-pass membrane protein</topology>
    </subcellularLocation>
    <subcellularLocation>
        <location evidence="10">Vacuole membrane</location>
    </subcellularLocation>
</comment>
<dbReference type="Gene3D" id="1.20.1420.30">
    <property type="entry name" value="NCX, central ion-binding region"/>
    <property type="match status" value="1"/>
</dbReference>
<protein>
    <recommendedName>
        <fullName evidence="10">Vacuolar calcium ion transporter</fullName>
    </recommendedName>
</protein>
<keyword evidence="5 10" id="KW-0812">Transmembrane</keyword>
<feature type="transmembrane region" description="Helical" evidence="10">
    <location>
        <begin position="114"/>
        <end position="135"/>
    </location>
</feature>
<name>A0A0C3SBK3_PHLG1</name>
<dbReference type="Proteomes" id="UP000053257">
    <property type="component" value="Unassembled WGS sequence"/>
</dbReference>
<feature type="transmembrane region" description="Helical" evidence="10">
    <location>
        <begin position="48"/>
        <end position="69"/>
    </location>
</feature>
<feature type="transmembrane region" description="Helical" evidence="10">
    <location>
        <begin position="81"/>
        <end position="102"/>
    </location>
</feature>
<feature type="domain" description="Sodium/calcium exchanger membrane region" evidence="11">
    <location>
        <begin position="49"/>
        <end position="167"/>
    </location>
</feature>
<evidence type="ECO:0000256" key="1">
    <source>
        <dbReference type="ARBA" id="ARBA00004127"/>
    </source>
</evidence>
<dbReference type="AlphaFoldDB" id="A0A0C3SBK3"/>
<sequence length="394" mass="42702">MHQPALNLPPSYRASLRALVTYSKINILLVFIPLSFALHYTVDLHHQEVALFVFSALSIIPLAGLLGFATEQISHKTSDAVGGLVNASMGNVVELIVAAIGLRDCDIALVQSTLLGGLLSNLLLVLGMSFVVGGFRFHHQRFRIAPANVNSTLMTVAVVSILVPTAFSNYVDSRLRNDADSILWTSRAASIVLVLTDSHIVLQVVFQFFSHKDIFFEDEPTGSRCQCAAMRDKTNTAVALATLTICTVLAYFSAEHLVESLDGITKESNVSKEWLTLIVVPIVSNAAEHVTAVVVAAKGRFELALTIAIGSCVQIALFVIPVLVLVAWGLDKPLSLVFDPLETLCLFLSVLVVKFAVEDGRSHWLNGAVLLAVYVLIAISFWGYPEQTSVFVCP</sequence>
<evidence type="ECO:0000259" key="11">
    <source>
        <dbReference type="Pfam" id="PF01699"/>
    </source>
</evidence>
<feature type="transmembrane region" description="Helical" evidence="10">
    <location>
        <begin position="364"/>
        <end position="384"/>
    </location>
</feature>
<proteinExistence type="inferred from homology"/>
<keyword evidence="10" id="KW-0926">Vacuole</keyword>
<dbReference type="GO" id="GO:0000329">
    <property type="term" value="C:fungal-type vacuole membrane"/>
    <property type="evidence" value="ECO:0007669"/>
    <property type="project" value="TreeGrafter"/>
</dbReference>
<feature type="transmembrane region" description="Helical" evidence="10">
    <location>
        <begin position="303"/>
        <end position="330"/>
    </location>
</feature>
<keyword evidence="6 10" id="KW-0106">Calcium</keyword>
<dbReference type="GO" id="GO:0006874">
    <property type="term" value="P:intracellular calcium ion homeostasis"/>
    <property type="evidence" value="ECO:0007669"/>
    <property type="project" value="TreeGrafter"/>
</dbReference>
<evidence type="ECO:0000256" key="4">
    <source>
        <dbReference type="ARBA" id="ARBA00022568"/>
    </source>
</evidence>
<dbReference type="PANTHER" id="PTHR31503:SF20">
    <property type="entry name" value="CA(2+)_H(+) EXCHANGER, PUTATIVE (EUROFUNG)-RELATED"/>
    <property type="match status" value="1"/>
</dbReference>
<organism evidence="12 13">
    <name type="scientific">Phlebiopsis gigantea (strain 11061_1 CR5-6)</name>
    <name type="common">White-rot fungus</name>
    <name type="synonym">Peniophora gigantea</name>
    <dbReference type="NCBI Taxonomy" id="745531"/>
    <lineage>
        <taxon>Eukaryota</taxon>
        <taxon>Fungi</taxon>
        <taxon>Dikarya</taxon>
        <taxon>Basidiomycota</taxon>
        <taxon>Agaricomycotina</taxon>
        <taxon>Agaricomycetes</taxon>
        <taxon>Polyporales</taxon>
        <taxon>Phanerochaetaceae</taxon>
        <taxon>Phlebiopsis</taxon>
    </lineage>
</organism>
<dbReference type="InterPro" id="IPR044880">
    <property type="entry name" value="NCX_ion-bd_dom_sf"/>
</dbReference>
<dbReference type="PANTHER" id="PTHR31503">
    <property type="entry name" value="VACUOLAR CALCIUM ION TRANSPORTER"/>
    <property type="match status" value="1"/>
</dbReference>
<dbReference type="OrthoDB" id="1699231at2759"/>
<dbReference type="GO" id="GO:0015369">
    <property type="term" value="F:calcium:proton antiporter activity"/>
    <property type="evidence" value="ECO:0007669"/>
    <property type="project" value="UniProtKB-UniRule"/>
</dbReference>
<dbReference type="EMBL" id="KN840458">
    <property type="protein sequence ID" value="KIP10102.1"/>
    <property type="molecule type" value="Genomic_DNA"/>
</dbReference>
<feature type="transmembrane region" description="Helical" evidence="10">
    <location>
        <begin position="274"/>
        <end position="296"/>
    </location>
</feature>
<dbReference type="Pfam" id="PF01699">
    <property type="entry name" value="Na_Ca_ex"/>
    <property type="match status" value="2"/>
</dbReference>
<evidence type="ECO:0000256" key="3">
    <source>
        <dbReference type="ARBA" id="ARBA00022448"/>
    </source>
</evidence>
<evidence type="ECO:0000313" key="13">
    <source>
        <dbReference type="Proteomes" id="UP000053257"/>
    </source>
</evidence>
<keyword evidence="7 10" id="KW-1133">Transmembrane helix</keyword>
<comment type="caution">
    <text evidence="10">Lacks conserved residue(s) required for the propagation of feature annotation.</text>
</comment>
<evidence type="ECO:0000256" key="6">
    <source>
        <dbReference type="ARBA" id="ARBA00022837"/>
    </source>
</evidence>
<evidence type="ECO:0000256" key="2">
    <source>
        <dbReference type="ARBA" id="ARBA00008170"/>
    </source>
</evidence>
<evidence type="ECO:0000256" key="7">
    <source>
        <dbReference type="ARBA" id="ARBA00022989"/>
    </source>
</evidence>
<dbReference type="GO" id="GO:0012505">
    <property type="term" value="C:endomembrane system"/>
    <property type="evidence" value="ECO:0007669"/>
    <property type="project" value="UniProtKB-SubCell"/>
</dbReference>
<feature type="transmembrane region" description="Helical" evidence="10">
    <location>
        <begin position="236"/>
        <end position="254"/>
    </location>
</feature>
<keyword evidence="8 10" id="KW-0406">Ion transport</keyword>
<evidence type="ECO:0000256" key="8">
    <source>
        <dbReference type="ARBA" id="ARBA00023065"/>
    </source>
</evidence>
<comment type="similarity">
    <text evidence="2 10">Belongs to the Ca(2+):cation antiporter (CaCA) (TC 2.A.19) family.</text>
</comment>
<dbReference type="InterPro" id="IPR004713">
    <property type="entry name" value="CaH_exchang"/>
</dbReference>
<dbReference type="NCBIfam" id="TIGR00378">
    <property type="entry name" value="cax"/>
    <property type="match status" value="1"/>
</dbReference>
<keyword evidence="4 10" id="KW-0109">Calcium transport</keyword>
<comment type="function">
    <text evidence="10">Has a role in promoting intracellular calcium ion sequestration via the exchange of calcium ions for hydrogen ions across the vacuolar membrane. Involved also in manganese ion homeostasis via its uptake into the vacuole.</text>
</comment>
<feature type="domain" description="Sodium/calcium exchanger membrane region" evidence="11">
    <location>
        <begin position="239"/>
        <end position="381"/>
    </location>
</feature>
<dbReference type="InterPro" id="IPR004798">
    <property type="entry name" value="CAX-like"/>
</dbReference>
<gene>
    <name evidence="12" type="ORF">PHLGIDRAFT_66240</name>
</gene>
<accession>A0A0C3SBK3</accession>
<keyword evidence="3 10" id="KW-0813">Transport</keyword>
<feature type="transmembrane region" description="Helical" evidence="10">
    <location>
        <begin position="336"/>
        <end position="357"/>
    </location>
</feature>